<dbReference type="GO" id="GO:0052816">
    <property type="term" value="F:long-chain fatty acyl-CoA hydrolase activity"/>
    <property type="evidence" value="ECO:0007669"/>
    <property type="project" value="TreeGrafter"/>
</dbReference>
<dbReference type="GO" id="GO:0006637">
    <property type="term" value="P:acyl-CoA metabolic process"/>
    <property type="evidence" value="ECO:0007669"/>
    <property type="project" value="TreeGrafter"/>
</dbReference>
<dbReference type="AlphaFoldDB" id="A0A8X8IBT3"/>
<dbReference type="OrthoDB" id="9791628at2"/>
<evidence type="ECO:0000256" key="2">
    <source>
        <dbReference type="ARBA" id="ARBA00022801"/>
    </source>
</evidence>
<dbReference type="PANTHER" id="PTHR11049:SF24">
    <property type="entry name" value="CYTOSOLIC ACYL COENZYME A THIOESTER HYDROLASE"/>
    <property type="match status" value="1"/>
</dbReference>
<dbReference type="PANTHER" id="PTHR11049">
    <property type="entry name" value="ACYL COENZYME A THIOESTER HYDROLASE"/>
    <property type="match status" value="1"/>
</dbReference>
<dbReference type="InterPro" id="IPR029069">
    <property type="entry name" value="HotDog_dom_sf"/>
</dbReference>
<evidence type="ECO:0000259" key="4">
    <source>
        <dbReference type="PROSITE" id="PS51770"/>
    </source>
</evidence>
<protein>
    <submittedName>
        <fullName evidence="5">Acyl-CoA thioesterase</fullName>
    </submittedName>
</protein>
<name>A0A8X8IBT3_CALTT</name>
<proteinExistence type="inferred from homology"/>
<reference evidence="5 6" key="1">
    <citation type="journal article" date="2020" name="Extremophiles">
        <title>Genomic analysis of Caldalkalibacillus thermarum TA2.A1 reveals aerobic alkaliphilic metabolism and evolutionary hallmarks linking alkaliphilic bacteria and plant life.</title>
        <authorList>
            <person name="de Jong S.I."/>
            <person name="van den Broek M.A."/>
            <person name="Merkel A.Y."/>
            <person name="de la Torre Cortes P."/>
            <person name="Kalamorz F."/>
            <person name="Cook G.M."/>
            <person name="van Loosdrecht M.C.M."/>
            <person name="McMillan D.G.G."/>
        </authorList>
    </citation>
    <scope>NUCLEOTIDE SEQUENCE [LARGE SCALE GENOMIC DNA]</scope>
    <source>
        <strain evidence="5 6">TA2.A1</strain>
    </source>
</reference>
<keyword evidence="2 3" id="KW-0378">Hydrolase</keyword>
<dbReference type="Pfam" id="PF03061">
    <property type="entry name" value="4HBT"/>
    <property type="match status" value="1"/>
</dbReference>
<dbReference type="GO" id="GO:0009062">
    <property type="term" value="P:fatty acid catabolic process"/>
    <property type="evidence" value="ECO:0007669"/>
    <property type="project" value="TreeGrafter"/>
</dbReference>
<feature type="domain" description="HotDog ACOT-type" evidence="4">
    <location>
        <begin position="2"/>
        <end position="114"/>
    </location>
</feature>
<dbReference type="InterPro" id="IPR040170">
    <property type="entry name" value="Cytosol_ACT"/>
</dbReference>
<dbReference type="PROSITE" id="PS51770">
    <property type="entry name" value="HOTDOG_ACOT"/>
    <property type="match status" value="1"/>
</dbReference>
<evidence type="ECO:0000256" key="3">
    <source>
        <dbReference type="PROSITE-ProRule" id="PRU01106"/>
    </source>
</evidence>
<dbReference type="SUPFAM" id="SSF54637">
    <property type="entry name" value="Thioesterase/thiol ester dehydrase-isomerase"/>
    <property type="match status" value="1"/>
</dbReference>
<dbReference type="Proteomes" id="UP000825179">
    <property type="component" value="Chromosome"/>
</dbReference>
<dbReference type="KEGG" id="cthu:HUR95_12410"/>
<dbReference type="GO" id="GO:0005829">
    <property type="term" value="C:cytosol"/>
    <property type="evidence" value="ECO:0007669"/>
    <property type="project" value="TreeGrafter"/>
</dbReference>
<evidence type="ECO:0000256" key="1">
    <source>
        <dbReference type="ARBA" id="ARBA00010458"/>
    </source>
</evidence>
<dbReference type="InterPro" id="IPR033120">
    <property type="entry name" value="HOTDOG_ACOT"/>
</dbReference>
<dbReference type="Gene3D" id="3.10.129.10">
    <property type="entry name" value="Hotdog Thioesterase"/>
    <property type="match status" value="1"/>
</dbReference>
<evidence type="ECO:0000313" key="5">
    <source>
        <dbReference type="EMBL" id="QZT35434.1"/>
    </source>
</evidence>
<dbReference type="InterPro" id="IPR006683">
    <property type="entry name" value="Thioestr_dom"/>
</dbReference>
<accession>A0A8X8IBT3</accession>
<gene>
    <name evidence="5" type="ORF">HUR95_12410</name>
</gene>
<dbReference type="EMBL" id="CP082237">
    <property type="protein sequence ID" value="QZT35434.1"/>
    <property type="molecule type" value="Genomic_DNA"/>
</dbReference>
<sequence length="160" mass="17910">MNVSRTVLTKIVLPGDTNNHNTLFGGLLMKYIDEVAAIAAKRHTQRDIVTASIDGVHFHKPILSGHIVTLEAYVSSVGHTSVEVFVKIMTEDFRSNEQTIAATSFLTFVALDEHGKPAPVPEVYPETEEQKFVFKDRHARREARQKKRIETNKLIKALGS</sequence>
<evidence type="ECO:0000313" key="6">
    <source>
        <dbReference type="Proteomes" id="UP000825179"/>
    </source>
</evidence>
<organism evidence="5 6">
    <name type="scientific">Caldalkalibacillus thermarum (strain TA2.A1)</name>
    <dbReference type="NCBI Taxonomy" id="986075"/>
    <lineage>
        <taxon>Bacteria</taxon>
        <taxon>Bacillati</taxon>
        <taxon>Bacillota</taxon>
        <taxon>Bacilli</taxon>
        <taxon>Bacillales</taxon>
        <taxon>Bacillaceae</taxon>
        <taxon>Caldalkalibacillus</taxon>
    </lineage>
</organism>
<keyword evidence="6" id="KW-1185">Reference proteome</keyword>
<comment type="similarity">
    <text evidence="1">Belongs to the acyl coenzyme A hydrolase family.</text>
</comment>
<dbReference type="CDD" id="cd03442">
    <property type="entry name" value="BFIT_BACH"/>
    <property type="match status" value="1"/>
</dbReference>